<dbReference type="EMBL" id="BLLK01000022">
    <property type="protein sequence ID" value="GFH46769.1"/>
    <property type="molecule type" value="Genomic_DNA"/>
</dbReference>
<evidence type="ECO:0000256" key="1">
    <source>
        <dbReference type="SAM" id="SignalP"/>
    </source>
</evidence>
<protein>
    <submittedName>
        <fullName evidence="2">Uncharacterized protein</fullName>
    </submittedName>
</protein>
<dbReference type="Proteomes" id="UP001054902">
    <property type="component" value="Unassembled WGS sequence"/>
</dbReference>
<sequence>MKSFLRIVSVLCSLQIVSAFVAPTNIAQVAPSIMTPTSTFSQLNLAPIDTDTLNTIVNNAPSMMLSETEPWVEPLSQILGPFFNIFSFFMLCRVVISWYPTSNLNEFPYNVVVWPTEPLLRAIRGTVPPAFGVDITPIVWLAIFSFFNEILCGQQGLLTMKMKYGI</sequence>
<dbReference type="Pfam" id="PF02325">
    <property type="entry name" value="CCB3_YggT"/>
    <property type="match status" value="1"/>
</dbReference>
<proteinExistence type="predicted"/>
<gene>
    <name evidence="2" type="ORF">CTEN210_03243</name>
</gene>
<keyword evidence="1" id="KW-0732">Signal</keyword>
<feature type="signal peptide" evidence="1">
    <location>
        <begin position="1"/>
        <end position="19"/>
    </location>
</feature>
<comment type="caution">
    <text evidence="2">The sequence shown here is derived from an EMBL/GenBank/DDBJ whole genome shotgun (WGS) entry which is preliminary data.</text>
</comment>
<reference evidence="2 3" key="1">
    <citation type="journal article" date="2021" name="Sci. Rep.">
        <title>The genome of the diatom Chaetoceros tenuissimus carries an ancient integrated fragment of an extant virus.</title>
        <authorList>
            <person name="Hongo Y."/>
            <person name="Kimura K."/>
            <person name="Takaki Y."/>
            <person name="Yoshida Y."/>
            <person name="Baba S."/>
            <person name="Kobayashi G."/>
            <person name="Nagasaki K."/>
            <person name="Hano T."/>
            <person name="Tomaru Y."/>
        </authorList>
    </citation>
    <scope>NUCLEOTIDE SEQUENCE [LARGE SCALE GENOMIC DNA]</scope>
    <source>
        <strain evidence="2 3">NIES-3715</strain>
    </source>
</reference>
<name>A0AAD3CL57_9STRA</name>
<accession>A0AAD3CL57</accession>
<evidence type="ECO:0000313" key="2">
    <source>
        <dbReference type="EMBL" id="GFH46769.1"/>
    </source>
</evidence>
<dbReference type="InterPro" id="IPR003425">
    <property type="entry name" value="CCB3/YggT"/>
</dbReference>
<dbReference type="PANTHER" id="PTHR33219">
    <property type="entry name" value="YLMG HOMOLOG PROTEIN 2, CHLOROPLASTIC"/>
    <property type="match status" value="1"/>
</dbReference>
<feature type="chain" id="PRO_5042166841" evidence="1">
    <location>
        <begin position="20"/>
        <end position="166"/>
    </location>
</feature>
<dbReference type="GO" id="GO:0016020">
    <property type="term" value="C:membrane"/>
    <property type="evidence" value="ECO:0007669"/>
    <property type="project" value="InterPro"/>
</dbReference>
<evidence type="ECO:0000313" key="3">
    <source>
        <dbReference type="Proteomes" id="UP001054902"/>
    </source>
</evidence>
<dbReference type="AlphaFoldDB" id="A0AAD3CL57"/>
<dbReference type="PANTHER" id="PTHR33219:SF14">
    <property type="entry name" value="PROTEIN COFACTOR ASSEMBLY OF COMPLEX C SUBUNIT B CCB3, CHLOROPLASTIC-RELATED"/>
    <property type="match status" value="1"/>
</dbReference>
<organism evidence="2 3">
    <name type="scientific">Chaetoceros tenuissimus</name>
    <dbReference type="NCBI Taxonomy" id="426638"/>
    <lineage>
        <taxon>Eukaryota</taxon>
        <taxon>Sar</taxon>
        <taxon>Stramenopiles</taxon>
        <taxon>Ochrophyta</taxon>
        <taxon>Bacillariophyta</taxon>
        <taxon>Coscinodiscophyceae</taxon>
        <taxon>Chaetocerotophycidae</taxon>
        <taxon>Chaetocerotales</taxon>
        <taxon>Chaetocerotaceae</taxon>
        <taxon>Chaetoceros</taxon>
    </lineage>
</organism>
<keyword evidence="3" id="KW-1185">Reference proteome</keyword>